<protein>
    <submittedName>
        <fullName evidence="2">Uncharacterized protein</fullName>
    </submittedName>
</protein>
<gene>
    <name evidence="2" type="ORF">JAAARDRAFT_196705</name>
</gene>
<feature type="region of interest" description="Disordered" evidence="1">
    <location>
        <begin position="478"/>
        <end position="500"/>
    </location>
</feature>
<feature type="region of interest" description="Disordered" evidence="1">
    <location>
        <begin position="349"/>
        <end position="388"/>
    </location>
</feature>
<feature type="compositionally biased region" description="Polar residues" evidence="1">
    <location>
        <begin position="487"/>
        <end position="498"/>
    </location>
</feature>
<feature type="compositionally biased region" description="Polar residues" evidence="1">
    <location>
        <begin position="358"/>
        <end position="370"/>
    </location>
</feature>
<name>A0A067PKG5_9AGAM</name>
<keyword evidence="3" id="KW-1185">Reference proteome</keyword>
<dbReference type="EMBL" id="KL197729">
    <property type="protein sequence ID" value="KDQ54350.1"/>
    <property type="molecule type" value="Genomic_DNA"/>
</dbReference>
<reference evidence="3" key="1">
    <citation type="journal article" date="2014" name="Proc. Natl. Acad. Sci. U.S.A.">
        <title>Extensive sampling of basidiomycete genomes demonstrates inadequacy of the white-rot/brown-rot paradigm for wood decay fungi.</title>
        <authorList>
            <person name="Riley R."/>
            <person name="Salamov A.A."/>
            <person name="Brown D.W."/>
            <person name="Nagy L.G."/>
            <person name="Floudas D."/>
            <person name="Held B.W."/>
            <person name="Levasseur A."/>
            <person name="Lombard V."/>
            <person name="Morin E."/>
            <person name="Otillar R."/>
            <person name="Lindquist E.A."/>
            <person name="Sun H."/>
            <person name="LaButti K.M."/>
            <person name="Schmutz J."/>
            <person name="Jabbour D."/>
            <person name="Luo H."/>
            <person name="Baker S.E."/>
            <person name="Pisabarro A.G."/>
            <person name="Walton J.D."/>
            <person name="Blanchette R.A."/>
            <person name="Henrissat B."/>
            <person name="Martin F."/>
            <person name="Cullen D."/>
            <person name="Hibbett D.S."/>
            <person name="Grigoriev I.V."/>
        </authorList>
    </citation>
    <scope>NUCLEOTIDE SEQUENCE [LARGE SCALE GENOMIC DNA]</scope>
    <source>
        <strain evidence="3">MUCL 33604</strain>
    </source>
</reference>
<dbReference type="AlphaFoldDB" id="A0A067PKG5"/>
<dbReference type="InParanoid" id="A0A067PKG5"/>
<sequence length="585" mass="63379">MDWDQLRGCSNQGGEVQDGITLRVISSTPPPTRRGDALADAYYEPSPHEINRIKYDQFFPLLQPVADAQLLGASWGWGDSPNGAFAWSMDSRVTSERVSIPELPEPASANATAPNDSFTTLAPPTYFATNAFRPPRLFADQLDNKYLVPLIVFPGEVSIGHSLIPPRNATAPSASQHAVAQYSAVYSSLTAFNPPVVADISSLMYDHNPFAPSLTRETSVNVGHPLMPPSYPSSAYLRDPSLDHRGGETGCTQHTDLRRLTISTNVSAGMDAENYRLTGSLPENNETSLDGRTYQPDYFTDPHYPNSDLWQPRSQDVWSDSTSSSSPRLEFPVKRALVARRLSASDVKQRRCGGSGFSSGQMDEGSGSNDAQHRTLRPIRSLEGLSTCSTSNGTRYPFTNESAHVPLSAFSPSSNAEAPTSVEANDGLRPLDSIWTDYRDGGLFPPPASPVYTADTPSDFSYGTALSPMSGTPGSVFDGDEFPAASPSHQSCGQTTQEGEGDYYEGLVDFRQEKQEPGSGREMAATQCEGRNGKRPRSPQATSSVASDAVRGASNKRRRFAPKWSCELCPGTFTRKANLECECAV</sequence>
<proteinExistence type="predicted"/>
<evidence type="ECO:0000313" key="3">
    <source>
        <dbReference type="Proteomes" id="UP000027265"/>
    </source>
</evidence>
<evidence type="ECO:0000256" key="1">
    <source>
        <dbReference type="SAM" id="MobiDB-lite"/>
    </source>
</evidence>
<evidence type="ECO:0000313" key="2">
    <source>
        <dbReference type="EMBL" id="KDQ54350.1"/>
    </source>
</evidence>
<feature type="region of interest" description="Disordered" evidence="1">
    <location>
        <begin position="514"/>
        <end position="556"/>
    </location>
</feature>
<organism evidence="2 3">
    <name type="scientific">Jaapia argillacea MUCL 33604</name>
    <dbReference type="NCBI Taxonomy" id="933084"/>
    <lineage>
        <taxon>Eukaryota</taxon>
        <taxon>Fungi</taxon>
        <taxon>Dikarya</taxon>
        <taxon>Basidiomycota</taxon>
        <taxon>Agaricomycotina</taxon>
        <taxon>Agaricomycetes</taxon>
        <taxon>Agaricomycetidae</taxon>
        <taxon>Jaapiales</taxon>
        <taxon>Jaapiaceae</taxon>
        <taxon>Jaapia</taxon>
    </lineage>
</organism>
<dbReference type="Proteomes" id="UP000027265">
    <property type="component" value="Unassembled WGS sequence"/>
</dbReference>
<dbReference type="HOGENOM" id="CLU_466211_0_0_1"/>
<accession>A0A067PKG5</accession>